<dbReference type="Proteomes" id="UP000318055">
    <property type="component" value="Chromosome"/>
</dbReference>
<dbReference type="Gene3D" id="3.40.30.10">
    <property type="entry name" value="Glutaredoxin"/>
    <property type="match status" value="1"/>
</dbReference>
<dbReference type="SUPFAM" id="SSF52833">
    <property type="entry name" value="Thioredoxin-like"/>
    <property type="match status" value="1"/>
</dbReference>
<keyword evidence="8" id="KW-1185">Reference proteome</keyword>
<dbReference type="AlphaFoldDB" id="A0A518RJ29"/>
<reference evidence="7 8" key="1">
    <citation type="submission" date="2019-07" db="EMBL/GenBank/DDBJ databases">
        <title>Sphingomonas alkalisoli sp. nov., isolated from rhizosphere soil of Suaedae salsa.</title>
        <authorList>
            <person name="Zhang H."/>
            <person name="Xu L."/>
            <person name="Zhang J.-X."/>
            <person name="Sun J.-Q."/>
        </authorList>
    </citation>
    <scope>NUCLEOTIDE SEQUENCE [LARGE SCALE GENOMIC DNA]</scope>
    <source>
        <strain evidence="7 8">XS-10</strain>
    </source>
</reference>
<dbReference type="InterPro" id="IPR001853">
    <property type="entry name" value="DSBA-like_thioredoxin_dom"/>
</dbReference>
<keyword evidence="4" id="KW-0676">Redox-active center</keyword>
<evidence type="ECO:0000256" key="4">
    <source>
        <dbReference type="ARBA" id="ARBA00023284"/>
    </source>
</evidence>
<dbReference type="Pfam" id="PF01323">
    <property type="entry name" value="DSBA"/>
    <property type="match status" value="1"/>
</dbReference>
<evidence type="ECO:0000256" key="2">
    <source>
        <dbReference type="ARBA" id="ARBA00023002"/>
    </source>
</evidence>
<dbReference type="InterPro" id="IPR036249">
    <property type="entry name" value="Thioredoxin-like_sf"/>
</dbReference>
<keyword evidence="3" id="KW-1015">Disulfide bond</keyword>
<gene>
    <name evidence="7" type="ORF">FPZ54_16405</name>
</gene>
<dbReference type="RefSeq" id="WP_145848906.1">
    <property type="nucleotide sequence ID" value="NZ_CP042239.1"/>
</dbReference>
<dbReference type="GO" id="GO:0016491">
    <property type="term" value="F:oxidoreductase activity"/>
    <property type="evidence" value="ECO:0007669"/>
    <property type="project" value="UniProtKB-KW"/>
</dbReference>
<evidence type="ECO:0000256" key="1">
    <source>
        <dbReference type="ARBA" id="ARBA00022729"/>
    </source>
</evidence>
<dbReference type="KEGG" id="ssua:FPZ54_16405"/>
<keyword evidence="1 5" id="KW-0732">Signal</keyword>
<evidence type="ECO:0000313" key="8">
    <source>
        <dbReference type="Proteomes" id="UP000318055"/>
    </source>
</evidence>
<evidence type="ECO:0000259" key="6">
    <source>
        <dbReference type="PROSITE" id="PS51352"/>
    </source>
</evidence>
<dbReference type="PROSITE" id="PS51352">
    <property type="entry name" value="THIOREDOXIN_2"/>
    <property type="match status" value="1"/>
</dbReference>
<keyword evidence="2" id="KW-0560">Oxidoreductase</keyword>
<evidence type="ECO:0000256" key="3">
    <source>
        <dbReference type="ARBA" id="ARBA00023157"/>
    </source>
</evidence>
<dbReference type="PANTHER" id="PTHR13887">
    <property type="entry name" value="GLUTATHIONE S-TRANSFERASE KAPPA"/>
    <property type="match status" value="1"/>
</dbReference>
<dbReference type="InterPro" id="IPR013766">
    <property type="entry name" value="Thioredoxin_domain"/>
</dbReference>
<evidence type="ECO:0000313" key="7">
    <source>
        <dbReference type="EMBL" id="QDX27430.1"/>
    </source>
</evidence>
<feature type="chain" id="PRO_5021967550" evidence="5">
    <location>
        <begin position="22"/>
        <end position="216"/>
    </location>
</feature>
<feature type="signal peptide" evidence="5">
    <location>
        <begin position="1"/>
        <end position="21"/>
    </location>
</feature>
<feature type="domain" description="Thioredoxin" evidence="6">
    <location>
        <begin position="6"/>
        <end position="212"/>
    </location>
</feature>
<sequence>MKPLHLTLAALVLSFPLPLAAQSDGVAESGDTRTAAQVERIRERIRNDPLAPTIAPRGYDVTLVLFSDYQCGYCRRFGPTLDTLMAQDPRVRVVYRDWPILSAGSREAARAAIAARFQGKHLAFHRALIATSGRIDTAKIRAAADKAGLDWNRLVADQAKHKTAIDGLLARTNDYARMLGLTGTPGLMVGPYAIPGLVDLPTLKKAVALARERKGS</sequence>
<dbReference type="EMBL" id="CP042239">
    <property type="protein sequence ID" value="QDX27430.1"/>
    <property type="molecule type" value="Genomic_DNA"/>
</dbReference>
<evidence type="ECO:0000256" key="5">
    <source>
        <dbReference type="SAM" id="SignalP"/>
    </source>
</evidence>
<organism evidence="7 8">
    <name type="scientific">Sphingomonas suaedae</name>
    <dbReference type="NCBI Taxonomy" id="2599297"/>
    <lineage>
        <taxon>Bacteria</taxon>
        <taxon>Pseudomonadati</taxon>
        <taxon>Pseudomonadota</taxon>
        <taxon>Alphaproteobacteria</taxon>
        <taxon>Sphingomonadales</taxon>
        <taxon>Sphingomonadaceae</taxon>
        <taxon>Sphingomonas</taxon>
    </lineage>
</organism>
<dbReference type="OrthoDB" id="9780147at2"/>
<name>A0A518RJ29_9SPHN</name>
<dbReference type="PANTHER" id="PTHR13887:SF14">
    <property type="entry name" value="DISULFIDE BOND FORMATION PROTEIN D"/>
    <property type="match status" value="1"/>
</dbReference>
<accession>A0A518RJ29</accession>
<proteinExistence type="predicted"/>
<protein>
    <submittedName>
        <fullName evidence="7">DsbA family protein</fullName>
    </submittedName>
</protein>